<reference evidence="1 2" key="1">
    <citation type="journal article" date="2016" name="Mol. Biol. Evol.">
        <title>Comparative Genomics of Early-Diverging Mushroom-Forming Fungi Provides Insights into the Origins of Lignocellulose Decay Capabilities.</title>
        <authorList>
            <person name="Nagy L.G."/>
            <person name="Riley R."/>
            <person name="Tritt A."/>
            <person name="Adam C."/>
            <person name="Daum C."/>
            <person name="Floudas D."/>
            <person name="Sun H."/>
            <person name="Yadav J.S."/>
            <person name="Pangilinan J."/>
            <person name="Larsson K.H."/>
            <person name="Matsuura K."/>
            <person name="Barry K."/>
            <person name="Labutti K."/>
            <person name="Kuo R."/>
            <person name="Ohm R.A."/>
            <person name="Bhattacharya S.S."/>
            <person name="Shirouzu T."/>
            <person name="Yoshinaga Y."/>
            <person name="Martin F.M."/>
            <person name="Grigoriev I.V."/>
            <person name="Hibbett D.S."/>
        </authorList>
    </citation>
    <scope>NUCLEOTIDE SEQUENCE [LARGE SCALE GENOMIC DNA]</scope>
    <source>
        <strain evidence="1 2">CBS 109695</strain>
    </source>
</reference>
<dbReference type="Proteomes" id="UP000076532">
    <property type="component" value="Unassembled WGS sequence"/>
</dbReference>
<protein>
    <submittedName>
        <fullName evidence="1">Uncharacterized protein</fullName>
    </submittedName>
</protein>
<keyword evidence="2" id="KW-1185">Reference proteome</keyword>
<organism evidence="1 2">
    <name type="scientific">Athelia psychrophila</name>
    <dbReference type="NCBI Taxonomy" id="1759441"/>
    <lineage>
        <taxon>Eukaryota</taxon>
        <taxon>Fungi</taxon>
        <taxon>Dikarya</taxon>
        <taxon>Basidiomycota</taxon>
        <taxon>Agaricomycotina</taxon>
        <taxon>Agaricomycetes</taxon>
        <taxon>Agaricomycetidae</taxon>
        <taxon>Atheliales</taxon>
        <taxon>Atheliaceae</taxon>
        <taxon>Athelia</taxon>
    </lineage>
</organism>
<accession>A0A166GFE9</accession>
<sequence>MPRPLTLNLFAQSSSDQYTTLEAARTSLLNYAGTKVQALRQVLGEAWQAYKCLHQELLATWESISLQQHILAQAEAAERYFQLTLADEALACSNVVVCVRPQADVEKVLLLSGIPQHIGQMDG</sequence>
<name>A0A166GFE9_9AGAM</name>
<proteinExistence type="predicted"/>
<gene>
    <name evidence="1" type="ORF">FIBSPDRAFT_894018</name>
</gene>
<dbReference type="EMBL" id="KV417579">
    <property type="protein sequence ID" value="KZP17778.1"/>
    <property type="molecule type" value="Genomic_DNA"/>
</dbReference>
<evidence type="ECO:0000313" key="2">
    <source>
        <dbReference type="Proteomes" id="UP000076532"/>
    </source>
</evidence>
<dbReference type="AlphaFoldDB" id="A0A166GFE9"/>
<evidence type="ECO:0000313" key="1">
    <source>
        <dbReference type="EMBL" id="KZP17778.1"/>
    </source>
</evidence>